<dbReference type="Proteomes" id="UP000305948">
    <property type="component" value="Unassembled WGS sequence"/>
</dbReference>
<keyword evidence="4" id="KW-1185">Reference proteome</keyword>
<dbReference type="Pfam" id="PF13649">
    <property type="entry name" value="Methyltransf_25"/>
    <property type="match status" value="1"/>
</dbReference>
<feature type="region of interest" description="Disordered" evidence="1">
    <location>
        <begin position="1"/>
        <end position="41"/>
    </location>
</feature>
<keyword evidence="3" id="KW-0808">Transferase</keyword>
<dbReference type="GO" id="GO:0008168">
    <property type="term" value="F:methyltransferase activity"/>
    <property type="evidence" value="ECO:0007669"/>
    <property type="project" value="UniProtKB-KW"/>
</dbReference>
<feature type="domain" description="Methyltransferase" evidence="2">
    <location>
        <begin position="119"/>
        <end position="208"/>
    </location>
</feature>
<gene>
    <name evidence="3" type="ORF">OE88DRAFT_1664568</name>
</gene>
<dbReference type="InterPro" id="IPR029063">
    <property type="entry name" value="SAM-dependent_MTases_sf"/>
</dbReference>
<feature type="compositionally biased region" description="Acidic residues" evidence="1">
    <location>
        <begin position="26"/>
        <end position="36"/>
    </location>
</feature>
<organism evidence="3 4">
    <name type="scientific">Heliocybe sulcata</name>
    <dbReference type="NCBI Taxonomy" id="5364"/>
    <lineage>
        <taxon>Eukaryota</taxon>
        <taxon>Fungi</taxon>
        <taxon>Dikarya</taxon>
        <taxon>Basidiomycota</taxon>
        <taxon>Agaricomycotina</taxon>
        <taxon>Agaricomycetes</taxon>
        <taxon>Gloeophyllales</taxon>
        <taxon>Gloeophyllaceae</taxon>
        <taxon>Heliocybe</taxon>
    </lineage>
</organism>
<sequence length="353" mass="39409">MNNGSGRPPARHPPSGRPSQPSVADPSDDNTSDNDEDTHSDASADLCELADEDFPASFVTRDGRLFHSHGRLPYPLPADGREQKRLEAQNLVLKDVMGSICPDMRLVREVLASGTGRALDLCTGTGQWVKDMAVMFPQVKVIGIDIVPIQTRYPPGRAQFEIADITEGLRHESNSFDLVHARCTAFSVTEQRYPIMLRDVARVLRPGGLFISGEFRNYPVFPERRPGRNDPDILCPHFFRFLGLTAQALGLLGVRWDLSCKIPQWLEASGSFYNITRRTFELPIGDWHPEQRHSGIKAAEIFVGFVEAMESFLGYSGLIPKEELARLMGGAIYELQHVSGLVMYYDVVCAHKR</sequence>
<evidence type="ECO:0000313" key="3">
    <source>
        <dbReference type="EMBL" id="TFK48169.1"/>
    </source>
</evidence>
<dbReference type="PANTHER" id="PTHR43591">
    <property type="entry name" value="METHYLTRANSFERASE"/>
    <property type="match status" value="1"/>
</dbReference>
<dbReference type="PANTHER" id="PTHR43591:SF24">
    <property type="entry name" value="2-METHOXY-6-POLYPRENYL-1,4-BENZOQUINOL METHYLASE, MITOCHONDRIAL"/>
    <property type="match status" value="1"/>
</dbReference>
<dbReference type="AlphaFoldDB" id="A0A5C3MRS0"/>
<dbReference type="Gene3D" id="3.40.50.150">
    <property type="entry name" value="Vaccinia Virus protein VP39"/>
    <property type="match status" value="1"/>
</dbReference>
<evidence type="ECO:0000313" key="4">
    <source>
        <dbReference type="Proteomes" id="UP000305948"/>
    </source>
</evidence>
<dbReference type="SUPFAM" id="SSF53335">
    <property type="entry name" value="S-adenosyl-L-methionine-dependent methyltransferases"/>
    <property type="match status" value="1"/>
</dbReference>
<keyword evidence="3" id="KW-0489">Methyltransferase</keyword>
<dbReference type="OrthoDB" id="2013972at2759"/>
<accession>A0A5C3MRS0</accession>
<name>A0A5C3MRS0_9AGAM</name>
<dbReference type="InterPro" id="IPR041698">
    <property type="entry name" value="Methyltransf_25"/>
</dbReference>
<reference evidence="3 4" key="1">
    <citation type="journal article" date="2019" name="Nat. Ecol. Evol.">
        <title>Megaphylogeny resolves global patterns of mushroom evolution.</title>
        <authorList>
            <person name="Varga T."/>
            <person name="Krizsan K."/>
            <person name="Foldi C."/>
            <person name="Dima B."/>
            <person name="Sanchez-Garcia M."/>
            <person name="Sanchez-Ramirez S."/>
            <person name="Szollosi G.J."/>
            <person name="Szarkandi J.G."/>
            <person name="Papp V."/>
            <person name="Albert L."/>
            <person name="Andreopoulos W."/>
            <person name="Angelini C."/>
            <person name="Antonin V."/>
            <person name="Barry K.W."/>
            <person name="Bougher N.L."/>
            <person name="Buchanan P."/>
            <person name="Buyck B."/>
            <person name="Bense V."/>
            <person name="Catcheside P."/>
            <person name="Chovatia M."/>
            <person name="Cooper J."/>
            <person name="Damon W."/>
            <person name="Desjardin D."/>
            <person name="Finy P."/>
            <person name="Geml J."/>
            <person name="Haridas S."/>
            <person name="Hughes K."/>
            <person name="Justo A."/>
            <person name="Karasinski D."/>
            <person name="Kautmanova I."/>
            <person name="Kiss B."/>
            <person name="Kocsube S."/>
            <person name="Kotiranta H."/>
            <person name="LaButti K.M."/>
            <person name="Lechner B.E."/>
            <person name="Liimatainen K."/>
            <person name="Lipzen A."/>
            <person name="Lukacs Z."/>
            <person name="Mihaltcheva S."/>
            <person name="Morgado L.N."/>
            <person name="Niskanen T."/>
            <person name="Noordeloos M.E."/>
            <person name="Ohm R.A."/>
            <person name="Ortiz-Santana B."/>
            <person name="Ovrebo C."/>
            <person name="Racz N."/>
            <person name="Riley R."/>
            <person name="Savchenko A."/>
            <person name="Shiryaev A."/>
            <person name="Soop K."/>
            <person name="Spirin V."/>
            <person name="Szebenyi C."/>
            <person name="Tomsovsky M."/>
            <person name="Tulloss R.E."/>
            <person name="Uehling J."/>
            <person name="Grigoriev I.V."/>
            <person name="Vagvolgyi C."/>
            <person name="Papp T."/>
            <person name="Martin F.M."/>
            <person name="Miettinen O."/>
            <person name="Hibbett D.S."/>
            <person name="Nagy L.G."/>
        </authorList>
    </citation>
    <scope>NUCLEOTIDE SEQUENCE [LARGE SCALE GENOMIC DNA]</scope>
    <source>
        <strain evidence="3 4">OMC1185</strain>
    </source>
</reference>
<evidence type="ECO:0000256" key="1">
    <source>
        <dbReference type="SAM" id="MobiDB-lite"/>
    </source>
</evidence>
<dbReference type="STRING" id="5364.A0A5C3MRS0"/>
<dbReference type="EMBL" id="ML213520">
    <property type="protein sequence ID" value="TFK48169.1"/>
    <property type="molecule type" value="Genomic_DNA"/>
</dbReference>
<dbReference type="CDD" id="cd02440">
    <property type="entry name" value="AdoMet_MTases"/>
    <property type="match status" value="1"/>
</dbReference>
<evidence type="ECO:0000259" key="2">
    <source>
        <dbReference type="Pfam" id="PF13649"/>
    </source>
</evidence>
<proteinExistence type="predicted"/>
<dbReference type="GO" id="GO:0032259">
    <property type="term" value="P:methylation"/>
    <property type="evidence" value="ECO:0007669"/>
    <property type="project" value="UniProtKB-KW"/>
</dbReference>
<protein>
    <submittedName>
        <fullName evidence="3">S-adenosyl-L-methionine-dependent methyltransferase</fullName>
    </submittedName>
</protein>